<feature type="chain" id="PRO_5019126488" description="Cell surface protein" evidence="2">
    <location>
        <begin position="27"/>
        <end position="132"/>
    </location>
</feature>
<dbReference type="AlphaFoldDB" id="A0A426D7K9"/>
<evidence type="ECO:0000256" key="1">
    <source>
        <dbReference type="SAM" id="Phobius"/>
    </source>
</evidence>
<evidence type="ECO:0008006" key="5">
    <source>
        <dbReference type="Google" id="ProtNLM"/>
    </source>
</evidence>
<evidence type="ECO:0000313" key="3">
    <source>
        <dbReference type="EMBL" id="RRK10580.1"/>
    </source>
</evidence>
<organism evidence="3 4">
    <name type="scientific">Lactiplantibacillus garii</name>
    <dbReference type="NCBI Taxonomy" id="2306423"/>
    <lineage>
        <taxon>Bacteria</taxon>
        <taxon>Bacillati</taxon>
        <taxon>Bacillota</taxon>
        <taxon>Bacilli</taxon>
        <taxon>Lactobacillales</taxon>
        <taxon>Lactobacillaceae</taxon>
        <taxon>Lactiplantibacillus</taxon>
    </lineage>
</organism>
<dbReference type="EMBL" id="QWZQ01000018">
    <property type="protein sequence ID" value="RRK10580.1"/>
    <property type="molecule type" value="Genomic_DNA"/>
</dbReference>
<dbReference type="Proteomes" id="UP000283633">
    <property type="component" value="Unassembled WGS sequence"/>
</dbReference>
<dbReference type="RefSeq" id="WP_125072197.1">
    <property type="nucleotide sequence ID" value="NZ_QWZQ01000018.1"/>
</dbReference>
<reference evidence="3 4" key="1">
    <citation type="submission" date="2018-08" db="EMBL/GenBank/DDBJ databases">
        <title>Genome Lactobacillus garii FI11369.</title>
        <authorList>
            <person name="Diaz M."/>
            <person name="Narbad A."/>
        </authorList>
    </citation>
    <scope>NUCLEOTIDE SEQUENCE [LARGE SCALE GENOMIC DNA]</scope>
    <source>
        <strain evidence="3 4">FI11369</strain>
    </source>
</reference>
<protein>
    <recommendedName>
        <fullName evidence="5">Cell surface protein</fullName>
    </recommendedName>
</protein>
<feature type="transmembrane region" description="Helical" evidence="1">
    <location>
        <begin position="96"/>
        <end position="118"/>
    </location>
</feature>
<keyword evidence="1" id="KW-0472">Membrane</keyword>
<accession>A0A426D7K9</accession>
<gene>
    <name evidence="3" type="ORF">D1831_06885</name>
</gene>
<evidence type="ECO:0000256" key="2">
    <source>
        <dbReference type="SAM" id="SignalP"/>
    </source>
</evidence>
<evidence type="ECO:0000313" key="4">
    <source>
        <dbReference type="Proteomes" id="UP000283633"/>
    </source>
</evidence>
<proteinExistence type="predicted"/>
<keyword evidence="1" id="KW-1133">Transmembrane helix</keyword>
<keyword evidence="2" id="KW-0732">Signal</keyword>
<keyword evidence="1" id="KW-0812">Transmembrane</keyword>
<name>A0A426D7K9_9LACO</name>
<feature type="signal peptide" evidence="2">
    <location>
        <begin position="1"/>
        <end position="26"/>
    </location>
</feature>
<keyword evidence="4" id="KW-1185">Reference proteome</keyword>
<sequence length="132" mass="14300">MKKIKLGLVGALMLVLAWMLPVTALAQSETQTGVGFTPSKTVVVDAATLKSNHNIPNGSTAKQSATPKVTVSPDSLSGTLLKTLRSGRLPQTAEAYAWYIRICGGMVLLILILSYLIWRNLRLEDRGEYNAN</sequence>
<dbReference type="OrthoDB" id="2300677at2"/>
<comment type="caution">
    <text evidence="3">The sequence shown here is derived from an EMBL/GenBank/DDBJ whole genome shotgun (WGS) entry which is preliminary data.</text>
</comment>